<dbReference type="PROSITE" id="PS00086">
    <property type="entry name" value="CYTOCHROME_P450"/>
    <property type="match status" value="1"/>
</dbReference>
<dbReference type="PRINTS" id="PR00359">
    <property type="entry name" value="BP450"/>
</dbReference>
<dbReference type="GO" id="GO:0016705">
    <property type="term" value="F:oxidoreductase activity, acting on paired donors, with incorporation or reduction of molecular oxygen"/>
    <property type="evidence" value="ECO:0007669"/>
    <property type="project" value="InterPro"/>
</dbReference>
<dbReference type="EMBL" id="AP035881">
    <property type="protein sequence ID" value="BFP48368.1"/>
    <property type="molecule type" value="Genomic_DNA"/>
</dbReference>
<evidence type="ECO:0000256" key="1">
    <source>
        <dbReference type="ARBA" id="ARBA00010617"/>
    </source>
</evidence>
<proteinExistence type="inferred from homology"/>
<keyword evidence="2" id="KW-0560">Oxidoreductase</keyword>
<dbReference type="GO" id="GO:0004497">
    <property type="term" value="F:monooxygenase activity"/>
    <property type="evidence" value="ECO:0007669"/>
    <property type="project" value="UniProtKB-KW"/>
</dbReference>
<evidence type="ECO:0000256" key="2">
    <source>
        <dbReference type="RuleBase" id="RU000461"/>
    </source>
</evidence>
<dbReference type="PANTHER" id="PTHR46696">
    <property type="entry name" value="P450, PUTATIVE (EUROFUNG)-RELATED"/>
    <property type="match status" value="1"/>
</dbReference>
<sequence>MTTGQALRCPYSGDDRAVADPCADYLPLREEEPVRWDEDLEVWIVSGFRETTALLRHPALSAAWPRRDGTTTLHRDGEGGGRAAEVVRRWFMFNDDPEHAAARRIVAPLFAADRIAAMRPAVEALVDELLAGRPNGLEVMADLAVPLSSRVICRILGLPAEVAPRLHAWAPDIAALLIADYLPDVRTRGHRALQEIADVVDGTLRSDVPDGTGLALLSDAHRAGLIEQADIWATASLLIYAGFETTSTFIGKAVRAALHTGGWAGLRSGEPASVVDELLRFDTSVQQVARIATGQVEVAGHLIAEGDLVLLMLGVANRDPAVFPEPDVLDHGREIRRHLTFGYGAHYCLGAGLARLESEIVLERLTARWTQLLPDGPPVTRQHFGITVLERLAVRGAVS</sequence>
<gene>
    <name evidence="3" type="ORF">KCMC57_47360</name>
</gene>
<dbReference type="GO" id="GO:0020037">
    <property type="term" value="F:heme binding"/>
    <property type="evidence" value="ECO:0007669"/>
    <property type="project" value="InterPro"/>
</dbReference>
<reference evidence="3" key="1">
    <citation type="submission" date="2024-07" db="EMBL/GenBank/DDBJ databases">
        <title>Complete genome sequences of cellulolytic bacteria, Kitasatospora sp. CMC57 and Streptomyces sp. CMC78, isolated from Japanese agricultural soil.</title>
        <authorList>
            <person name="Hashimoto T."/>
            <person name="Ito M."/>
            <person name="Iwamoto M."/>
            <person name="Fukahori D."/>
            <person name="Shoda T."/>
            <person name="Sakoda M."/>
            <person name="Morohoshi T."/>
            <person name="Mitsuboshi M."/>
            <person name="Nishizawa T."/>
        </authorList>
    </citation>
    <scope>NUCLEOTIDE SEQUENCE</scope>
    <source>
        <strain evidence="3">CMC57</strain>
    </source>
</reference>
<dbReference type="GO" id="GO:0005506">
    <property type="term" value="F:iron ion binding"/>
    <property type="evidence" value="ECO:0007669"/>
    <property type="project" value="InterPro"/>
</dbReference>
<accession>A0AB33K3V4</accession>
<dbReference type="Pfam" id="PF00067">
    <property type="entry name" value="p450"/>
    <property type="match status" value="1"/>
</dbReference>
<evidence type="ECO:0000313" key="3">
    <source>
        <dbReference type="EMBL" id="BFP48368.1"/>
    </source>
</evidence>
<keyword evidence="2" id="KW-0503">Monooxygenase</keyword>
<comment type="similarity">
    <text evidence="1 2">Belongs to the cytochrome P450 family.</text>
</comment>
<dbReference type="PANTHER" id="PTHR46696:SF1">
    <property type="entry name" value="CYTOCHROME P450 YJIB-RELATED"/>
    <property type="match status" value="1"/>
</dbReference>
<dbReference type="InterPro" id="IPR002397">
    <property type="entry name" value="Cyt_P450_B"/>
</dbReference>
<keyword evidence="2" id="KW-0479">Metal-binding</keyword>
<dbReference type="SUPFAM" id="SSF48264">
    <property type="entry name" value="Cytochrome P450"/>
    <property type="match status" value="1"/>
</dbReference>
<dbReference type="InterPro" id="IPR017972">
    <property type="entry name" value="Cyt_P450_CS"/>
</dbReference>
<dbReference type="PRINTS" id="PR00385">
    <property type="entry name" value="P450"/>
</dbReference>
<dbReference type="RefSeq" id="WP_407990604.1">
    <property type="nucleotide sequence ID" value="NZ_AP035881.2"/>
</dbReference>
<dbReference type="InterPro" id="IPR036396">
    <property type="entry name" value="Cyt_P450_sf"/>
</dbReference>
<organism evidence="3">
    <name type="scientific">Kitasatospora sp. CMC57</name>
    <dbReference type="NCBI Taxonomy" id="3231513"/>
    <lineage>
        <taxon>Bacteria</taxon>
        <taxon>Bacillati</taxon>
        <taxon>Actinomycetota</taxon>
        <taxon>Actinomycetes</taxon>
        <taxon>Kitasatosporales</taxon>
        <taxon>Streptomycetaceae</taxon>
        <taxon>Kitasatospora</taxon>
    </lineage>
</organism>
<keyword evidence="2" id="KW-0408">Iron</keyword>
<protein>
    <submittedName>
        <fullName evidence="3">Cytochrome P450</fullName>
    </submittedName>
</protein>
<keyword evidence="2" id="KW-0349">Heme</keyword>
<dbReference type="Gene3D" id="1.10.630.10">
    <property type="entry name" value="Cytochrome P450"/>
    <property type="match status" value="1"/>
</dbReference>
<dbReference type="InterPro" id="IPR001128">
    <property type="entry name" value="Cyt_P450"/>
</dbReference>
<dbReference type="AlphaFoldDB" id="A0AB33K3V4"/>
<name>A0AB33K3V4_9ACTN</name>